<feature type="compositionally biased region" description="Basic residues" evidence="1">
    <location>
        <begin position="253"/>
        <end position="262"/>
    </location>
</feature>
<dbReference type="AlphaFoldDB" id="C1N759"/>
<keyword evidence="4" id="KW-1185">Reference proteome</keyword>
<dbReference type="Proteomes" id="UP000001876">
    <property type="component" value="Unassembled WGS sequence"/>
</dbReference>
<dbReference type="EMBL" id="GG663749">
    <property type="protein sequence ID" value="EEH52217.1"/>
    <property type="molecule type" value="Genomic_DNA"/>
</dbReference>
<dbReference type="OrthoDB" id="10651438at2759"/>
<sequence>MAFSLFELLFIVPRASTTALRARRRPPIYLRTSPRFIGARRGDGVARRDANSSARTRRTVSASRAVVTMHDYDSDSDEPTRRTKLGTVLSVAAGITFGALAMKYVNNGGVKLSMPSISLPKKTVEVTLQSGQTIGELVCEYTGEYTEENLALTQRLNRGKLEDLDFVQPGTKIKLVDNRKPKLATAEAEWWKNKENGGSVEMKKKKKKGDAAEAGAEGAGGKKDDAEAAGDGESESEGANADGDAKEGEKGKPAKVFKHKKPKKEEPPKLKVKKDGVDMLGEGR</sequence>
<evidence type="ECO:0000256" key="2">
    <source>
        <dbReference type="SAM" id="SignalP"/>
    </source>
</evidence>
<keyword evidence="2" id="KW-0732">Signal</keyword>
<evidence type="ECO:0000313" key="4">
    <source>
        <dbReference type="Proteomes" id="UP000001876"/>
    </source>
</evidence>
<feature type="signal peptide" evidence="2">
    <location>
        <begin position="1"/>
        <end position="17"/>
    </location>
</feature>
<organism evidence="4">
    <name type="scientific">Micromonas pusilla (strain CCMP1545)</name>
    <name type="common">Picoplanktonic green alga</name>
    <dbReference type="NCBI Taxonomy" id="564608"/>
    <lineage>
        <taxon>Eukaryota</taxon>
        <taxon>Viridiplantae</taxon>
        <taxon>Chlorophyta</taxon>
        <taxon>Mamiellophyceae</taxon>
        <taxon>Mamiellales</taxon>
        <taxon>Mamiellaceae</taxon>
        <taxon>Micromonas</taxon>
    </lineage>
</organism>
<proteinExistence type="predicted"/>
<feature type="compositionally biased region" description="Basic and acidic residues" evidence="1">
    <location>
        <begin position="243"/>
        <end position="252"/>
    </location>
</feature>
<protein>
    <submittedName>
        <fullName evidence="3">Predicted protein</fullName>
    </submittedName>
</protein>
<feature type="chain" id="PRO_5002912344" evidence="2">
    <location>
        <begin position="18"/>
        <end position="284"/>
    </location>
</feature>
<dbReference type="GeneID" id="9689118"/>
<gene>
    <name evidence="3" type="ORF">MICPUCDRAFT_53565</name>
</gene>
<accession>C1N759</accession>
<reference evidence="3 4" key="1">
    <citation type="journal article" date="2009" name="Science">
        <title>Green evolution and dynamic adaptations revealed by genomes of the marine picoeukaryotes Micromonas.</title>
        <authorList>
            <person name="Worden A.Z."/>
            <person name="Lee J.H."/>
            <person name="Mock T."/>
            <person name="Rouze P."/>
            <person name="Simmons M.P."/>
            <person name="Aerts A.L."/>
            <person name="Allen A.E."/>
            <person name="Cuvelier M.L."/>
            <person name="Derelle E."/>
            <person name="Everett M.V."/>
            <person name="Foulon E."/>
            <person name="Grimwood J."/>
            <person name="Gundlach H."/>
            <person name="Henrissat B."/>
            <person name="Napoli C."/>
            <person name="McDonald S.M."/>
            <person name="Parker M.S."/>
            <person name="Rombauts S."/>
            <person name="Salamov A."/>
            <person name="Von Dassow P."/>
            <person name="Badger J.H."/>
            <person name="Coutinho P.M."/>
            <person name="Demir E."/>
            <person name="Dubchak I."/>
            <person name="Gentemann C."/>
            <person name="Eikrem W."/>
            <person name="Gready J.E."/>
            <person name="John U."/>
            <person name="Lanier W."/>
            <person name="Lindquist E.A."/>
            <person name="Lucas S."/>
            <person name="Mayer K.F."/>
            <person name="Moreau H."/>
            <person name="Not F."/>
            <person name="Otillar R."/>
            <person name="Panaud O."/>
            <person name="Pangilinan J."/>
            <person name="Paulsen I."/>
            <person name="Piegu B."/>
            <person name="Poliakov A."/>
            <person name="Robbens S."/>
            <person name="Schmutz J."/>
            <person name="Toulza E."/>
            <person name="Wyss T."/>
            <person name="Zelensky A."/>
            <person name="Zhou K."/>
            <person name="Armbrust E.V."/>
            <person name="Bhattacharya D."/>
            <person name="Goodenough U.W."/>
            <person name="Van de Peer Y."/>
            <person name="Grigoriev I.V."/>
        </authorList>
    </citation>
    <scope>NUCLEOTIDE SEQUENCE [LARGE SCALE GENOMIC DNA]</scope>
    <source>
        <strain evidence="3 4">CCMP1545</strain>
    </source>
</reference>
<dbReference type="KEGG" id="mpp:MICPUCDRAFT_53565"/>
<feature type="region of interest" description="Disordered" evidence="1">
    <location>
        <begin position="199"/>
        <end position="284"/>
    </location>
</feature>
<evidence type="ECO:0000256" key="1">
    <source>
        <dbReference type="SAM" id="MobiDB-lite"/>
    </source>
</evidence>
<dbReference type="RefSeq" id="XP_003063844.1">
    <property type="nucleotide sequence ID" value="XM_003063798.1"/>
</dbReference>
<feature type="compositionally biased region" description="Basic and acidic residues" evidence="1">
    <location>
        <begin position="263"/>
        <end position="284"/>
    </location>
</feature>
<evidence type="ECO:0000313" key="3">
    <source>
        <dbReference type="EMBL" id="EEH52217.1"/>
    </source>
</evidence>
<name>C1N759_MICPC</name>
<feature type="compositionally biased region" description="Acidic residues" evidence="1">
    <location>
        <begin position="227"/>
        <end position="236"/>
    </location>
</feature>